<dbReference type="Pfam" id="PF00126">
    <property type="entry name" value="HTH_1"/>
    <property type="match status" value="1"/>
</dbReference>
<dbReference type="Pfam" id="PF03466">
    <property type="entry name" value="LysR_substrate"/>
    <property type="match status" value="1"/>
</dbReference>
<dbReference type="SUPFAM" id="SSF46785">
    <property type="entry name" value="Winged helix' DNA-binding domain"/>
    <property type="match status" value="1"/>
</dbReference>
<comment type="caution">
    <text evidence="6">The sequence shown here is derived from an EMBL/GenBank/DDBJ whole genome shotgun (WGS) entry which is preliminary data.</text>
</comment>
<gene>
    <name evidence="6" type="primary">benM</name>
    <name evidence="7" type="ORF">CC99x_000570</name>
    <name evidence="6" type="ORF">CC99x_02186</name>
</gene>
<evidence type="ECO:0000259" key="5">
    <source>
        <dbReference type="PROSITE" id="PS50931"/>
    </source>
</evidence>
<accession>A0A0Q9YN28</accession>
<evidence type="ECO:0000313" key="8">
    <source>
        <dbReference type="Proteomes" id="UP000051494"/>
    </source>
</evidence>
<proteinExistence type="inferred from homology"/>
<reference evidence="7" key="3">
    <citation type="submission" date="2021-06" db="EMBL/GenBank/DDBJ databases">
        <title>Genomic Description and Analysis of Intracellular Bacteria, Candidatus Berkiella cookevillensis and Candidatus Berkiella aquae.</title>
        <authorList>
            <person name="Kidane D.T."/>
            <person name="Mehari Y.T."/>
            <person name="Rice F.C."/>
            <person name="Arivett B.A."/>
            <person name="Farone A.L."/>
            <person name="Berk S.G."/>
            <person name="Farone M.B."/>
        </authorList>
    </citation>
    <scope>NUCLEOTIDE SEQUENCE</scope>
    <source>
        <strain evidence="7">CC99</strain>
    </source>
</reference>
<dbReference type="OrthoDB" id="6988449at2"/>
<dbReference type="Proteomes" id="UP000051494">
    <property type="component" value="Unassembled WGS sequence"/>
</dbReference>
<keyword evidence="4" id="KW-0804">Transcription</keyword>
<reference evidence="6" key="1">
    <citation type="submission" date="2015-09" db="EMBL/GenBank/DDBJ databases">
        <title>Draft Genome Sequences of Two Novel Amoeba-resistant Intranuclear Bacteria, Candidatus Berkiella cookevillensis and Candidatus Berkiella aquae.</title>
        <authorList>
            <person name="Mehari Y.T."/>
            <person name="Arivett B.A."/>
            <person name="Farone A.L."/>
            <person name="Gunderson J.H."/>
            <person name="Farone M.B."/>
        </authorList>
    </citation>
    <scope>NUCLEOTIDE SEQUENCE [LARGE SCALE GENOMIC DNA]</scope>
    <source>
        <strain evidence="6">CC99</strain>
    </source>
</reference>
<comment type="similarity">
    <text evidence="1">Belongs to the LysR transcriptional regulatory family.</text>
</comment>
<keyword evidence="3" id="KW-0238">DNA-binding</keyword>
<dbReference type="PROSITE" id="PS50931">
    <property type="entry name" value="HTH_LYSR"/>
    <property type="match status" value="1"/>
</dbReference>
<dbReference type="InterPro" id="IPR000847">
    <property type="entry name" value="LysR_HTH_N"/>
</dbReference>
<evidence type="ECO:0000313" key="7">
    <source>
        <dbReference type="EMBL" id="MCS5707387.1"/>
    </source>
</evidence>
<dbReference type="PANTHER" id="PTHR30126:SF88">
    <property type="entry name" value="TRANSCRIPTIONAL REGULATOR-RELATED"/>
    <property type="match status" value="1"/>
</dbReference>
<dbReference type="InterPro" id="IPR005119">
    <property type="entry name" value="LysR_subst-bd"/>
</dbReference>
<protein>
    <submittedName>
        <fullName evidence="6">HTH-type transcriptional regulator BenM</fullName>
    </submittedName>
    <submittedName>
        <fullName evidence="7">LysR family transcriptional regulator</fullName>
    </submittedName>
</protein>
<evidence type="ECO:0000256" key="4">
    <source>
        <dbReference type="ARBA" id="ARBA00023163"/>
    </source>
</evidence>
<evidence type="ECO:0000256" key="2">
    <source>
        <dbReference type="ARBA" id="ARBA00023015"/>
    </source>
</evidence>
<dbReference type="EMBL" id="LKHV02000001">
    <property type="protein sequence ID" value="MCS5707387.1"/>
    <property type="molecule type" value="Genomic_DNA"/>
</dbReference>
<dbReference type="GO" id="GO:0000976">
    <property type="term" value="F:transcription cis-regulatory region binding"/>
    <property type="evidence" value="ECO:0007669"/>
    <property type="project" value="TreeGrafter"/>
</dbReference>
<keyword evidence="8" id="KW-1185">Reference proteome</keyword>
<dbReference type="Gene3D" id="3.40.190.290">
    <property type="match status" value="1"/>
</dbReference>
<dbReference type="EMBL" id="LKHV01000014">
    <property type="protein sequence ID" value="KRG17587.1"/>
    <property type="molecule type" value="Genomic_DNA"/>
</dbReference>
<sequence>MKIKSTLDQWLVLKAVLEQGGFAQAAEYLHRSQSTISYTLAQLQSQLDVKILETKGRKAVLTPIGQILYHRANLLLENIKSIENIAKKTTQDWPAEISIVLDDPFPRQALANALKTFSLLGHTRVQIYEESLSGALERLEKGTADIVITFQAPKGHVEFCQIQIVQIAVAHIDHPLHHLGHTLRLNDLRNYTQLIVRDSAELTSVNKDWVDAPHCWTVASSYLALGLLQEGTGFAWMPVNHLLHQRKLLKALPLAHAQTRRFFLNALYGKKTPPNQATLAFAKCLEEAVREYHQQLNYQVSLIINAI</sequence>
<dbReference type="PANTHER" id="PTHR30126">
    <property type="entry name" value="HTH-TYPE TRANSCRIPTIONAL REGULATOR"/>
    <property type="match status" value="1"/>
</dbReference>
<organism evidence="6">
    <name type="scientific">Candidatus Berkiella cookevillensis</name>
    <dbReference type="NCBI Taxonomy" id="437022"/>
    <lineage>
        <taxon>Bacteria</taxon>
        <taxon>Pseudomonadati</taxon>
        <taxon>Pseudomonadota</taxon>
        <taxon>Gammaproteobacteria</taxon>
        <taxon>Candidatus Berkiellales</taxon>
        <taxon>Candidatus Berkiellaceae</taxon>
        <taxon>Candidatus Berkiella</taxon>
    </lineage>
</organism>
<dbReference type="STRING" id="437022.CC99x_02186"/>
<dbReference type="AlphaFoldDB" id="A0A0Q9YN28"/>
<evidence type="ECO:0000313" key="6">
    <source>
        <dbReference type="EMBL" id="KRG17587.1"/>
    </source>
</evidence>
<dbReference type="GO" id="GO:0003700">
    <property type="term" value="F:DNA-binding transcription factor activity"/>
    <property type="evidence" value="ECO:0007669"/>
    <property type="project" value="InterPro"/>
</dbReference>
<evidence type="ECO:0000256" key="1">
    <source>
        <dbReference type="ARBA" id="ARBA00009437"/>
    </source>
</evidence>
<name>A0A0Q9YN28_9GAMM</name>
<dbReference type="InterPro" id="IPR036390">
    <property type="entry name" value="WH_DNA-bd_sf"/>
</dbReference>
<evidence type="ECO:0000256" key="3">
    <source>
        <dbReference type="ARBA" id="ARBA00023125"/>
    </source>
</evidence>
<reference evidence="7" key="2">
    <citation type="journal article" date="2016" name="Genome Announc.">
        <title>Draft Genome Sequences of Two Novel Amoeba-Resistant Intranuclear Bacteria, 'Candidatus Berkiella cookevillensis' and 'Candidatus Berkiella aquae'.</title>
        <authorList>
            <person name="Mehari Y.T."/>
            <person name="Arivett B.A."/>
            <person name="Farone A.L."/>
            <person name="Gunderson J.H."/>
            <person name="Farone M.B."/>
        </authorList>
    </citation>
    <scope>NUCLEOTIDE SEQUENCE</scope>
    <source>
        <strain evidence="7">CC99</strain>
    </source>
</reference>
<dbReference type="Gene3D" id="1.10.10.10">
    <property type="entry name" value="Winged helix-like DNA-binding domain superfamily/Winged helix DNA-binding domain"/>
    <property type="match status" value="1"/>
</dbReference>
<keyword evidence="2" id="KW-0805">Transcription regulation</keyword>
<feature type="domain" description="HTH lysR-type" evidence="5">
    <location>
        <begin position="1"/>
        <end position="62"/>
    </location>
</feature>
<dbReference type="InterPro" id="IPR036388">
    <property type="entry name" value="WH-like_DNA-bd_sf"/>
</dbReference>
<dbReference type="RefSeq" id="WP_057625286.1">
    <property type="nucleotide sequence ID" value="NZ_LKHV02000001.1"/>
</dbReference>
<dbReference type="SUPFAM" id="SSF53850">
    <property type="entry name" value="Periplasmic binding protein-like II"/>
    <property type="match status" value="1"/>
</dbReference>